<dbReference type="EMBL" id="JAACYA010000001">
    <property type="protein sequence ID" value="MBK3331453.1"/>
    <property type="molecule type" value="Genomic_DNA"/>
</dbReference>
<protein>
    <submittedName>
        <fullName evidence="7">Sodium:calcium symporter</fullName>
    </submittedName>
</protein>
<keyword evidence="8" id="KW-1185">Reference proteome</keyword>
<feature type="transmembrane region" description="Helical" evidence="6">
    <location>
        <begin position="44"/>
        <end position="64"/>
    </location>
</feature>
<keyword evidence="2" id="KW-0813">Transport</keyword>
<evidence type="ECO:0000313" key="8">
    <source>
        <dbReference type="Proteomes" id="UP000772812"/>
    </source>
</evidence>
<dbReference type="InterPro" id="IPR037272">
    <property type="entry name" value="SNS_sf"/>
</dbReference>
<feature type="transmembrane region" description="Helical" evidence="6">
    <location>
        <begin position="166"/>
        <end position="184"/>
    </location>
</feature>
<evidence type="ECO:0000256" key="2">
    <source>
        <dbReference type="ARBA" id="ARBA00022448"/>
    </source>
</evidence>
<dbReference type="NCBIfam" id="NF037979">
    <property type="entry name" value="Na_transp"/>
    <property type="match status" value="1"/>
</dbReference>
<reference evidence="7 8" key="1">
    <citation type="journal article" date="2021" name="Syst. Appl. Microbiol.">
        <title>Persephonella atlantica sp. nov.: How to adapt to physico-chemical gradients in high temperature hydrothermal habitats.</title>
        <authorList>
            <person name="Francois D.X."/>
            <person name="Godfroy A."/>
            <person name="Mathien C."/>
            <person name="Aube J."/>
            <person name="Cathalot C."/>
            <person name="Lesongeur F."/>
            <person name="L'Haridon S."/>
            <person name="Philippon X."/>
            <person name="Roussel E.G."/>
        </authorList>
    </citation>
    <scope>NUCLEOTIDE SEQUENCE [LARGE SCALE GENOMIC DNA]</scope>
    <source>
        <strain evidence="7 8">MO1340</strain>
    </source>
</reference>
<comment type="subcellular location">
    <subcellularLocation>
        <location evidence="1">Membrane</location>
        <topology evidence="1">Multi-pass membrane protein</topology>
    </subcellularLocation>
</comment>
<feature type="transmembrane region" description="Helical" evidence="6">
    <location>
        <begin position="340"/>
        <end position="365"/>
    </location>
</feature>
<evidence type="ECO:0000256" key="6">
    <source>
        <dbReference type="SAM" id="Phobius"/>
    </source>
</evidence>
<keyword evidence="4 6" id="KW-1133">Transmembrane helix</keyword>
<feature type="transmembrane region" description="Helical" evidence="6">
    <location>
        <begin position="191"/>
        <end position="212"/>
    </location>
</feature>
<dbReference type="InterPro" id="IPR000175">
    <property type="entry name" value="Na/ntran_symport"/>
</dbReference>
<dbReference type="RefSeq" id="WP_200672880.1">
    <property type="nucleotide sequence ID" value="NZ_JAACYA010000001.1"/>
</dbReference>
<comment type="caution">
    <text evidence="7">The sequence shown here is derived from an EMBL/GenBank/DDBJ whole genome shotgun (WGS) entry which is preliminary data.</text>
</comment>
<dbReference type="SUPFAM" id="SSF161070">
    <property type="entry name" value="SNF-like"/>
    <property type="match status" value="1"/>
</dbReference>
<dbReference type="PANTHER" id="PTHR42948">
    <property type="entry name" value="TRANSPORTER"/>
    <property type="match status" value="1"/>
</dbReference>
<proteinExistence type="predicted"/>
<dbReference type="PANTHER" id="PTHR42948:SF1">
    <property type="entry name" value="TRANSPORTER"/>
    <property type="match status" value="1"/>
</dbReference>
<dbReference type="Proteomes" id="UP000772812">
    <property type="component" value="Unassembled WGS sequence"/>
</dbReference>
<keyword evidence="5 6" id="KW-0472">Membrane</keyword>
<feature type="transmembrane region" description="Helical" evidence="6">
    <location>
        <begin position="377"/>
        <end position="397"/>
    </location>
</feature>
<evidence type="ECO:0000256" key="5">
    <source>
        <dbReference type="ARBA" id="ARBA00023136"/>
    </source>
</evidence>
<feature type="transmembrane region" description="Helical" evidence="6">
    <location>
        <begin position="403"/>
        <end position="425"/>
    </location>
</feature>
<feature type="transmembrane region" description="Helical" evidence="6">
    <location>
        <begin position="241"/>
        <end position="266"/>
    </location>
</feature>
<feature type="transmembrane region" description="Helical" evidence="6">
    <location>
        <begin position="445"/>
        <end position="467"/>
    </location>
</feature>
<evidence type="ECO:0000256" key="3">
    <source>
        <dbReference type="ARBA" id="ARBA00022692"/>
    </source>
</evidence>
<dbReference type="Pfam" id="PF00209">
    <property type="entry name" value="SNF"/>
    <property type="match status" value="2"/>
</dbReference>
<feature type="transmembrane region" description="Helical" evidence="6">
    <location>
        <begin position="286"/>
        <end position="313"/>
    </location>
</feature>
<sequence>MVKREQWGSRIGLILAVAGNAIGLGNFLRFPVQAADHGGGAFMIPYMISLILLGIPLLWIEWALGRFGSKKGHGTAVAVFDYLWKNPVAKYIGLLGVLIPLAVVVYYTYIESWTLLYSFFSLIGKLPSTPVTENVSDYLKPFSHFLVEKTGQDASGLFLTPALETYIFFVITLLINLYILYRGVSAGIEKVAKYAMPLIFVMAIILMIRVFTLSSPDGRNFLDGLGFLWNPDFSALTNPKVWLAAAGQVFFTLSVGFGAILTYASYIKPKDDIALNGLAGASVNEFAEVILGGSIAIVASVIFFGIPATAMIASNGAFNLGFMALPAIFANIPYGEFFSFLWFLLLFFAGVTSSIALCQPAIAFLEDELGFSRQKSVLALGIFLFIAAHIPIFIKGALDEIDFWVGTFGLVVFALFEAVIFFWIYNSKEAWKELTRDNDIKIPYFFYYIMKYIAPGLLIIILISWSIEMLPSQLTKTDPGAWIGRIFIVILTIIGFLLIKAAWGNRNGRTHT</sequence>
<keyword evidence="3 6" id="KW-0812">Transmembrane</keyword>
<evidence type="ECO:0000313" key="7">
    <source>
        <dbReference type="EMBL" id="MBK3331453.1"/>
    </source>
</evidence>
<feature type="transmembrane region" description="Helical" evidence="6">
    <location>
        <begin position="12"/>
        <end position="32"/>
    </location>
</feature>
<evidence type="ECO:0000256" key="1">
    <source>
        <dbReference type="ARBA" id="ARBA00004141"/>
    </source>
</evidence>
<feature type="transmembrane region" description="Helical" evidence="6">
    <location>
        <begin position="479"/>
        <end position="499"/>
    </location>
</feature>
<gene>
    <name evidence="7" type="ORF">GWK41_00050</name>
</gene>
<feature type="transmembrane region" description="Helical" evidence="6">
    <location>
        <begin position="91"/>
        <end position="110"/>
    </location>
</feature>
<evidence type="ECO:0000256" key="4">
    <source>
        <dbReference type="ARBA" id="ARBA00022989"/>
    </source>
</evidence>
<accession>A0ABS1GEX7</accession>
<dbReference type="PRINTS" id="PR00176">
    <property type="entry name" value="NANEUSMPORT"/>
</dbReference>
<dbReference type="PROSITE" id="PS50267">
    <property type="entry name" value="NA_NEUROTRAN_SYMP_3"/>
    <property type="match status" value="1"/>
</dbReference>
<name>A0ABS1GEX7_9AQUI</name>
<organism evidence="7 8">
    <name type="scientific">Persephonella atlantica</name>
    <dbReference type="NCBI Taxonomy" id="2699429"/>
    <lineage>
        <taxon>Bacteria</taxon>
        <taxon>Pseudomonadati</taxon>
        <taxon>Aquificota</taxon>
        <taxon>Aquificia</taxon>
        <taxon>Aquificales</taxon>
        <taxon>Hydrogenothermaceae</taxon>
        <taxon>Persephonella</taxon>
    </lineage>
</organism>